<proteinExistence type="predicted"/>
<dbReference type="AlphaFoldDB" id="A0A7W4V7G8"/>
<name>A0A7W4V7G8_9BURK</name>
<evidence type="ECO:0000313" key="2">
    <source>
        <dbReference type="Proteomes" id="UP000578036"/>
    </source>
</evidence>
<dbReference type="EMBL" id="JACHWF010000001">
    <property type="protein sequence ID" value="MBB3006409.1"/>
    <property type="molecule type" value="Genomic_DNA"/>
</dbReference>
<dbReference type="RefSeq" id="WP_183298692.1">
    <property type="nucleotide sequence ID" value="NZ_JACHWF010000001.1"/>
</dbReference>
<evidence type="ECO:0000313" key="1">
    <source>
        <dbReference type="EMBL" id="MBB3006409.1"/>
    </source>
</evidence>
<accession>A0A7W4V7G8</accession>
<comment type="caution">
    <text evidence="1">The sequence shown here is derived from an EMBL/GenBank/DDBJ whole genome shotgun (WGS) entry which is preliminary data.</text>
</comment>
<dbReference type="Proteomes" id="UP000578036">
    <property type="component" value="Unassembled WGS sequence"/>
</dbReference>
<dbReference type="InterPro" id="IPR018691">
    <property type="entry name" value="DUF2188"/>
</dbReference>
<keyword evidence="2" id="KW-1185">Reference proteome</keyword>
<gene>
    <name evidence="1" type="ORF">FHX61_001025</name>
</gene>
<organism evidence="1 2">
    <name type="scientific">Cupriavidus alkaliphilus</name>
    <dbReference type="NCBI Taxonomy" id="942866"/>
    <lineage>
        <taxon>Bacteria</taxon>
        <taxon>Pseudomonadati</taxon>
        <taxon>Pseudomonadota</taxon>
        <taxon>Betaproteobacteria</taxon>
        <taxon>Burkholderiales</taxon>
        <taxon>Burkholderiaceae</taxon>
        <taxon>Cupriavidus</taxon>
    </lineage>
</organism>
<reference evidence="1 2" key="1">
    <citation type="submission" date="2020-08" db="EMBL/GenBank/DDBJ databases">
        <title>Genomic Encyclopedia of Type Strains, Phase IV (KMG-V): Genome sequencing to study the core and pangenomes of soil and plant-associated prokaryotes.</title>
        <authorList>
            <person name="Whitman W."/>
        </authorList>
    </citation>
    <scope>NUCLEOTIDE SEQUENCE [LARGE SCALE GENOMIC DNA]</scope>
    <source>
        <strain evidence="1 2">SLV-2362</strain>
    </source>
</reference>
<sequence>MAVSSISVVPAEQGWALEIDGTSEPRELFPTLEAAISAGWARARSERVELHIQPLAGGVRLRAEDSSPANLAA</sequence>
<protein>
    <recommendedName>
        <fullName evidence="3">DUF2188 domain-containing protein</fullName>
    </recommendedName>
</protein>
<evidence type="ECO:0008006" key="3">
    <source>
        <dbReference type="Google" id="ProtNLM"/>
    </source>
</evidence>
<dbReference type="Pfam" id="PF09954">
    <property type="entry name" value="DUF2188"/>
    <property type="match status" value="1"/>
</dbReference>